<keyword evidence="4 6" id="KW-0378">Hydrolase</keyword>
<keyword evidence="11" id="KW-1185">Reference proteome</keyword>
<dbReference type="HOGENOM" id="CLU_008279_4_0_1"/>
<comment type="similarity">
    <text evidence="6">Belongs to the peptidase C19 family.</text>
</comment>
<dbReference type="GO" id="GO:0005829">
    <property type="term" value="C:cytosol"/>
    <property type="evidence" value="ECO:0007669"/>
    <property type="project" value="TreeGrafter"/>
</dbReference>
<evidence type="ECO:0000256" key="4">
    <source>
        <dbReference type="ARBA" id="ARBA00022801"/>
    </source>
</evidence>
<feature type="compositionally biased region" description="Low complexity" evidence="7">
    <location>
        <begin position="217"/>
        <end position="228"/>
    </location>
</feature>
<feature type="compositionally biased region" description="Pro residues" evidence="7">
    <location>
        <begin position="203"/>
        <end position="216"/>
    </location>
</feature>
<dbReference type="SUPFAM" id="SSF54001">
    <property type="entry name" value="Cysteine proteinases"/>
    <property type="match status" value="1"/>
</dbReference>
<dbReference type="InterPro" id="IPR038765">
    <property type="entry name" value="Papain-like_cys_pep_sf"/>
</dbReference>
<evidence type="ECO:0000256" key="6">
    <source>
        <dbReference type="RuleBase" id="RU366025"/>
    </source>
</evidence>
<dbReference type="GO" id="GO:0016579">
    <property type="term" value="P:protein deubiquitination"/>
    <property type="evidence" value="ECO:0007669"/>
    <property type="project" value="InterPro"/>
</dbReference>
<dbReference type="EMBL" id="FM992693">
    <property type="protein sequence ID" value="CAX40960.1"/>
    <property type="molecule type" value="Genomic_DNA"/>
</dbReference>
<evidence type="ECO:0000256" key="1">
    <source>
        <dbReference type="ARBA" id="ARBA00000707"/>
    </source>
</evidence>
<evidence type="ECO:0000256" key="2">
    <source>
        <dbReference type="ARBA" id="ARBA00022670"/>
    </source>
</evidence>
<accession>B9WI98</accession>
<dbReference type="CGD" id="CAL0000168803">
    <property type="gene designation" value="Cd36_60090"/>
</dbReference>
<dbReference type="PANTHER" id="PTHR24006:SF687">
    <property type="entry name" value="UBIQUITIN CARBOXYL-TERMINAL HYDROLASE 10"/>
    <property type="match status" value="1"/>
</dbReference>
<dbReference type="GO" id="GO:0005634">
    <property type="term" value="C:nucleus"/>
    <property type="evidence" value="ECO:0007669"/>
    <property type="project" value="TreeGrafter"/>
</dbReference>
<dbReference type="PROSITE" id="PS00972">
    <property type="entry name" value="USP_1"/>
    <property type="match status" value="1"/>
</dbReference>
<protein>
    <recommendedName>
        <fullName evidence="6">Ubiquitin carboxyl-terminal hydrolase</fullName>
        <ecNumber evidence="6">3.4.19.12</ecNumber>
    </recommendedName>
</protein>
<dbReference type="VEuPathDB" id="FungiDB:CD36_60090"/>
<name>B9WI98_CANDC</name>
<evidence type="ECO:0000256" key="3">
    <source>
        <dbReference type="ARBA" id="ARBA00022786"/>
    </source>
</evidence>
<dbReference type="InterPro" id="IPR028889">
    <property type="entry name" value="USP"/>
</dbReference>
<dbReference type="PROSITE" id="PS00973">
    <property type="entry name" value="USP_2"/>
    <property type="match status" value="1"/>
</dbReference>
<dbReference type="PROSITE" id="PS50235">
    <property type="entry name" value="USP_3"/>
    <property type="match status" value="1"/>
</dbReference>
<dbReference type="RefSeq" id="XP_002420810.1">
    <property type="nucleotide sequence ID" value="XM_002420765.1"/>
</dbReference>
<dbReference type="EC" id="3.4.19.12" evidence="6"/>
<gene>
    <name evidence="9" type="ordered locus">Cd36_60090</name>
    <name evidence="10" type="ORF">CD36_60090</name>
</gene>
<dbReference type="OrthoDB" id="429671at2759"/>
<dbReference type="GeneID" id="8048515"/>
<dbReference type="KEGG" id="cdu:CD36_60090"/>
<feature type="domain" description="USP" evidence="8">
    <location>
        <begin position="267"/>
        <end position="639"/>
    </location>
</feature>
<feature type="region of interest" description="Disordered" evidence="7">
    <location>
        <begin position="178"/>
        <end position="229"/>
    </location>
</feature>
<evidence type="ECO:0000256" key="7">
    <source>
        <dbReference type="SAM" id="MobiDB-lite"/>
    </source>
</evidence>
<evidence type="ECO:0000259" key="8">
    <source>
        <dbReference type="PROSITE" id="PS50235"/>
    </source>
</evidence>
<dbReference type="PANTHER" id="PTHR24006">
    <property type="entry name" value="UBIQUITIN CARBOXYL-TERMINAL HYDROLASE"/>
    <property type="match status" value="1"/>
</dbReference>
<dbReference type="AlphaFoldDB" id="B9WI98"/>
<dbReference type="InterPro" id="IPR018200">
    <property type="entry name" value="USP_CS"/>
</dbReference>
<dbReference type="InterPro" id="IPR050164">
    <property type="entry name" value="Peptidase_C19"/>
</dbReference>
<organism evidence="10 11">
    <name type="scientific">Candida dubliniensis (strain CD36 / ATCC MYA-646 / CBS 7987 / NCPF 3949 / NRRL Y-17841)</name>
    <name type="common">Yeast</name>
    <dbReference type="NCBI Taxonomy" id="573826"/>
    <lineage>
        <taxon>Eukaryota</taxon>
        <taxon>Fungi</taxon>
        <taxon>Dikarya</taxon>
        <taxon>Ascomycota</taxon>
        <taxon>Saccharomycotina</taxon>
        <taxon>Pichiomycetes</taxon>
        <taxon>Debaryomycetaceae</taxon>
        <taxon>Candida/Lodderomyces clade</taxon>
        <taxon>Candida</taxon>
    </lineage>
</organism>
<keyword evidence="3 6" id="KW-0833">Ubl conjugation pathway</keyword>
<feature type="compositionally biased region" description="Low complexity" evidence="7">
    <location>
        <begin position="1"/>
        <end position="11"/>
    </location>
</feature>
<feature type="region of interest" description="Disordered" evidence="7">
    <location>
        <begin position="90"/>
        <end position="115"/>
    </location>
</feature>
<feature type="region of interest" description="Disordered" evidence="7">
    <location>
        <begin position="1"/>
        <end position="27"/>
    </location>
</feature>
<keyword evidence="5 6" id="KW-0788">Thiol protease</keyword>
<comment type="catalytic activity">
    <reaction evidence="1 6">
        <text>Thiol-dependent hydrolysis of ester, thioester, amide, peptide and isopeptide bonds formed by the C-terminal Gly of ubiquitin (a 76-residue protein attached to proteins as an intracellular targeting signal).</text>
        <dbReference type="EC" id="3.4.19.12"/>
    </reaction>
</comment>
<keyword evidence="2 6" id="KW-0645">Protease</keyword>
<dbReference type="GO" id="GO:0004843">
    <property type="term" value="F:cysteine-type deubiquitinase activity"/>
    <property type="evidence" value="ECO:0007669"/>
    <property type="project" value="UniProtKB-UniRule"/>
</dbReference>
<evidence type="ECO:0000313" key="10">
    <source>
        <dbReference type="EMBL" id="CAX40960.1"/>
    </source>
</evidence>
<dbReference type="eggNOG" id="KOG1871">
    <property type="taxonomic scope" value="Eukaryota"/>
</dbReference>
<sequence length="639" mass="72818">MTSSSSNSGSSRFRGDAASFSPSQYPNYQQQFHPQQYMAQQIPAQQQFYYQFPQTYPVMMNQMYPVFPYPPDPFFQQQQQQYMMQQQYIYHQPPKPPKPTKPLKVPPKEKPDPPKFPLYINTTKSEFLQRFSITQEARSIDELQKANTLPHENGLTITTNTFQVIDSNDHNTTLIKEQPEEPAKAPAPPVPTTNWASFLQSTAPPPPKKVAKPKPPTTHTTPVQPPAAKFDINTESAQPLGVLLLKIMFDTNYSVFTTLPTFDIKPRGLTNTGNICYMNSILQILIHCDPFSRLLKLIETKSIGSLGPSSTPLLDATIAFFNQFQDTSKGAVSAEPFYTHLTKLDKFSHLKWGQQEDAEEFLGYYLDALNEEFLAAIKQLNTPQVDSLIQAYAQDHDAEAVATFKFNVKSTIKRIKNDTDQDTDGEWSQVNKKKNSSTTKIEIDPTPLNMIFGGEFKSVVTIPKQSSSFQKSITLDPFQHVQLDISSVDTIEDAFKHLNESEIISYTNNNKEIQVKKQTFIEKFPNVLIIHLKRFSYLKDHEIGVEKLRKKVDYNHDLIIPKEVMAKDTGVPIRYQLVSVVYHHGSSADAGHYTSDIYNVGQWWRIDDTAVKQINNEEVLNAGTEENIKNAYILLYRRI</sequence>
<dbReference type="GO" id="GO:0006508">
    <property type="term" value="P:proteolysis"/>
    <property type="evidence" value="ECO:0007669"/>
    <property type="project" value="UniProtKB-KW"/>
</dbReference>
<dbReference type="InterPro" id="IPR001394">
    <property type="entry name" value="Peptidase_C19_UCH"/>
</dbReference>
<evidence type="ECO:0000313" key="9">
    <source>
        <dbReference type="CGD" id="CAL0000168803"/>
    </source>
</evidence>
<dbReference type="Proteomes" id="UP000002605">
    <property type="component" value="Chromosome 6"/>
</dbReference>
<evidence type="ECO:0000313" key="11">
    <source>
        <dbReference type="Proteomes" id="UP000002605"/>
    </source>
</evidence>
<evidence type="ECO:0000256" key="5">
    <source>
        <dbReference type="ARBA" id="ARBA00022807"/>
    </source>
</evidence>
<feature type="compositionally biased region" description="Polar residues" evidence="7">
    <location>
        <begin position="192"/>
        <end position="201"/>
    </location>
</feature>
<dbReference type="Pfam" id="PF00443">
    <property type="entry name" value="UCH"/>
    <property type="match status" value="1"/>
</dbReference>
<reference evidence="10 11" key="1">
    <citation type="journal article" date="2009" name="Genome Res.">
        <title>Comparative genomics of the fungal pathogens Candida dubliniensis and Candida albicans.</title>
        <authorList>
            <person name="Jackson A.P."/>
            <person name="Gamble J.A."/>
            <person name="Yeomans T."/>
            <person name="Moran G.P."/>
            <person name="Saunders D."/>
            <person name="Harris D."/>
            <person name="Aslett M."/>
            <person name="Barrell J.F."/>
            <person name="Butler G."/>
            <person name="Citiulo F."/>
            <person name="Coleman D.C."/>
            <person name="de Groot P.W.J."/>
            <person name="Goodwin T.J."/>
            <person name="Quail M.A."/>
            <person name="McQuillan J."/>
            <person name="Munro C.A."/>
            <person name="Pain A."/>
            <person name="Poulter R.T."/>
            <person name="Rajandream M.A."/>
            <person name="Renauld H."/>
            <person name="Spiering M.J."/>
            <person name="Tivey A."/>
            <person name="Gow N.A.R."/>
            <person name="Barrell B."/>
            <person name="Sullivan D.J."/>
            <person name="Berriman M."/>
        </authorList>
    </citation>
    <scope>NUCLEOTIDE SEQUENCE [LARGE SCALE GENOMIC DNA]</scope>
    <source>
        <strain evidence="11">CD36 / ATCC MYA-646 / CBS 7987 / NCPF 3949 / NRRL Y-17841</strain>
    </source>
</reference>
<dbReference type="Gene3D" id="3.90.70.10">
    <property type="entry name" value="Cysteine proteinases"/>
    <property type="match status" value="1"/>
</dbReference>
<proteinExistence type="inferred from homology"/>